<comment type="similarity">
    <text evidence="1">Belongs to the LysR transcriptional regulatory family.</text>
</comment>
<dbReference type="SUPFAM" id="SSF46785">
    <property type="entry name" value="Winged helix' DNA-binding domain"/>
    <property type="match status" value="1"/>
</dbReference>
<keyword evidence="7" id="KW-1185">Reference proteome</keyword>
<dbReference type="InterPro" id="IPR036388">
    <property type="entry name" value="WH-like_DNA-bd_sf"/>
</dbReference>
<dbReference type="RefSeq" id="WP_203108528.1">
    <property type="nucleotide sequence ID" value="NZ_JADOBG010000007.1"/>
</dbReference>
<dbReference type="Proteomes" id="UP000809910">
    <property type="component" value="Unassembled WGS sequence"/>
</dbReference>
<keyword evidence="2" id="KW-0805">Transcription regulation</keyword>
<dbReference type="PANTHER" id="PTHR30537:SF31">
    <property type="entry name" value="TRANSCRIPTIONAL REGULATOR, LYSR FAMILY"/>
    <property type="match status" value="1"/>
</dbReference>
<dbReference type="PRINTS" id="PR00039">
    <property type="entry name" value="HTHLYSR"/>
</dbReference>
<evidence type="ECO:0000256" key="1">
    <source>
        <dbReference type="ARBA" id="ARBA00009437"/>
    </source>
</evidence>
<evidence type="ECO:0000256" key="2">
    <source>
        <dbReference type="ARBA" id="ARBA00023015"/>
    </source>
</evidence>
<dbReference type="SUPFAM" id="SSF53850">
    <property type="entry name" value="Periplasmic binding protein-like II"/>
    <property type="match status" value="1"/>
</dbReference>
<dbReference type="Gene3D" id="3.40.190.290">
    <property type="match status" value="1"/>
</dbReference>
<dbReference type="InterPro" id="IPR036390">
    <property type="entry name" value="WH_DNA-bd_sf"/>
</dbReference>
<dbReference type="Gene3D" id="1.10.10.10">
    <property type="entry name" value="Winged helix-like DNA-binding domain superfamily/Winged helix DNA-binding domain"/>
    <property type="match status" value="1"/>
</dbReference>
<dbReference type="EMBL" id="JADWVN010000028">
    <property type="protein sequence ID" value="MBL7528006.1"/>
    <property type="molecule type" value="Genomic_DNA"/>
</dbReference>
<evidence type="ECO:0000313" key="7">
    <source>
        <dbReference type="Proteomes" id="UP000809910"/>
    </source>
</evidence>
<feature type="domain" description="HTH lysR-type" evidence="5">
    <location>
        <begin position="3"/>
        <end position="60"/>
    </location>
</feature>
<evidence type="ECO:0000313" key="6">
    <source>
        <dbReference type="EMBL" id="MBL7528006.1"/>
    </source>
</evidence>
<dbReference type="InterPro" id="IPR000847">
    <property type="entry name" value="LysR_HTH_N"/>
</dbReference>
<keyword evidence="4" id="KW-0804">Transcription</keyword>
<reference evidence="6 7" key="1">
    <citation type="submission" date="2020-12" db="EMBL/GenBank/DDBJ databases">
        <title>WGS of Legionella: environmental sample.</title>
        <authorList>
            <person name="Cristino S."/>
            <person name="Girolamini L."/>
            <person name="Salaris S."/>
            <person name="Pascale M.R."/>
            <person name="Mazzotta M."/>
            <person name="Orsini M."/>
            <person name="Grottola A."/>
        </authorList>
    </citation>
    <scope>NUCLEOTIDE SEQUENCE [LARGE SCALE GENOMIC DNA]</scope>
    <source>
        <strain evidence="6 7">30cs62</strain>
    </source>
</reference>
<keyword evidence="3" id="KW-0238">DNA-binding</keyword>
<proteinExistence type="inferred from homology"/>
<name>A0ABS1WF76_9GAMM</name>
<protein>
    <submittedName>
        <fullName evidence="6">LysR family transcriptional regulator</fullName>
    </submittedName>
</protein>
<evidence type="ECO:0000256" key="4">
    <source>
        <dbReference type="ARBA" id="ARBA00023163"/>
    </source>
</evidence>
<dbReference type="Pfam" id="PF00126">
    <property type="entry name" value="HTH_1"/>
    <property type="match status" value="1"/>
</dbReference>
<dbReference type="InterPro" id="IPR005119">
    <property type="entry name" value="LysR_subst-bd"/>
</dbReference>
<comment type="caution">
    <text evidence="6">The sequence shown here is derived from an EMBL/GenBank/DDBJ whole genome shotgun (WGS) entry which is preliminary data.</text>
</comment>
<dbReference type="PROSITE" id="PS50931">
    <property type="entry name" value="HTH_LYSR"/>
    <property type="match status" value="1"/>
</dbReference>
<evidence type="ECO:0000256" key="3">
    <source>
        <dbReference type="ARBA" id="ARBA00023125"/>
    </source>
</evidence>
<dbReference type="PANTHER" id="PTHR30537">
    <property type="entry name" value="HTH-TYPE TRANSCRIPTIONAL REGULATOR"/>
    <property type="match status" value="1"/>
</dbReference>
<sequence length="307" mass="34892">MLLDLNDLYFFYLVVEHSNFTKAGQSIGITKSKISRRISDLEEHLGVRLLHRSTRKLALTDIGQIFYQHCKAMVSEAEYAQEAALQVQSTPRGRIRVTCPALFAQSLFAQTITRFMERYKDVHILLNATDRSVDLIQEGFDVAIRFQANNFNDSSLVVRKLGLSRSSLLASPEYLNQYGSPESPQDLVNFNCFAKTRNEGIAQYSLTHRDGRQININFQPVLESNDWLVLKQAALSHLGITLLPEELYREEIKTGLLVPVLSEWSLPEASLYVIYPSRRGLIPAVRSFIDFIAEDINSHCTAHIVEE</sequence>
<accession>A0ABS1WF76</accession>
<evidence type="ECO:0000259" key="5">
    <source>
        <dbReference type="PROSITE" id="PS50931"/>
    </source>
</evidence>
<gene>
    <name evidence="6" type="ORF">I5282_15705</name>
</gene>
<organism evidence="6 7">
    <name type="scientific">Legionella bononiensis</name>
    <dbReference type="NCBI Taxonomy" id="2793102"/>
    <lineage>
        <taxon>Bacteria</taxon>
        <taxon>Pseudomonadati</taxon>
        <taxon>Pseudomonadota</taxon>
        <taxon>Gammaproteobacteria</taxon>
        <taxon>Legionellales</taxon>
        <taxon>Legionellaceae</taxon>
        <taxon>Legionella</taxon>
    </lineage>
</organism>
<dbReference type="Pfam" id="PF03466">
    <property type="entry name" value="LysR_substrate"/>
    <property type="match status" value="1"/>
</dbReference>
<dbReference type="InterPro" id="IPR058163">
    <property type="entry name" value="LysR-type_TF_proteobact-type"/>
</dbReference>